<keyword evidence="1" id="KW-0732">Signal</keyword>
<feature type="signal peptide" evidence="1">
    <location>
        <begin position="1"/>
        <end position="28"/>
    </location>
</feature>
<sequence>MRTIPNWRLRLALTLISSLVWLSLSSCSGSSSPTATSSSSGSSGTAPTPVSFASATTTFQQNMIAETPHFTNSSVVTAVNLQHYFPKHWGSIFSEAVAAELGLAVIWDPESGSAPAGSDFSVLNLYNGGGFTCSGASNTCTLGSVTIQAQESLKNFMGQALDPNFLNSNGASTTLFGRLKQASTIVCALGNLLPAAQIDTDGLPIVGSLTLSFPAATTNIIYQPISAGGCSAPTDQAGASLPLTVTAVTSANYAKQIIIAPLSVIAWLKLDTTAGSLNVMTLEDQRNNGRYAVDRAIANITGINTPGSGKTLFEYISIGSNVAGSTNCYANGGWQCSYEYHRVFIDEAANGAYLVSNFGSPGDQSGGIGTPTSFLQYTAVARPSDLKTCTSGGTCSGSLALSFTANGQQEVNSNIVYPSVGNDYEGCVNLLDRSLASSGALTCSITGTSILASGGASAMIESTRQVYATDVVATLLAHTSATTTLSFTGATDIFTAPNTN</sequence>
<feature type="chain" id="PRO_5015559659" evidence="1">
    <location>
        <begin position="29"/>
        <end position="500"/>
    </location>
</feature>
<organism evidence="2 3">
    <name type="scientific">Solimicrobium silvestre</name>
    <dbReference type="NCBI Taxonomy" id="2099400"/>
    <lineage>
        <taxon>Bacteria</taxon>
        <taxon>Pseudomonadati</taxon>
        <taxon>Pseudomonadota</taxon>
        <taxon>Betaproteobacteria</taxon>
        <taxon>Burkholderiales</taxon>
        <taxon>Oxalobacteraceae</taxon>
        <taxon>Solimicrobium</taxon>
    </lineage>
</organism>
<dbReference type="RefSeq" id="WP_105534323.1">
    <property type="nucleotide sequence ID" value="NZ_PUGF01000038.1"/>
</dbReference>
<evidence type="ECO:0000313" key="2">
    <source>
        <dbReference type="EMBL" id="PRC90710.1"/>
    </source>
</evidence>
<proteinExistence type="predicted"/>
<dbReference type="Proteomes" id="UP000237839">
    <property type="component" value="Unassembled WGS sequence"/>
</dbReference>
<evidence type="ECO:0000313" key="3">
    <source>
        <dbReference type="Proteomes" id="UP000237839"/>
    </source>
</evidence>
<reference evidence="2 3" key="1">
    <citation type="submission" date="2018-02" db="EMBL/GenBank/DDBJ databases">
        <title>Solimicrobium silvestre gen. nov., sp. nov., isolated from alpine forest soil.</title>
        <authorList>
            <person name="Margesin R."/>
            <person name="Albuquerque L."/>
            <person name="Zhang D.-C."/>
            <person name="Froufe H.J.C."/>
            <person name="Severino R."/>
            <person name="Roxo I."/>
            <person name="Egas C."/>
            <person name="Da Costa M.S."/>
        </authorList>
    </citation>
    <scope>NUCLEOTIDE SEQUENCE [LARGE SCALE GENOMIC DNA]</scope>
    <source>
        <strain evidence="2 3">S20-91</strain>
    </source>
</reference>
<comment type="caution">
    <text evidence="2">The sequence shown here is derived from an EMBL/GenBank/DDBJ whole genome shotgun (WGS) entry which is preliminary data.</text>
</comment>
<gene>
    <name evidence="2" type="ORF">S2091_4603</name>
</gene>
<protein>
    <submittedName>
        <fullName evidence="2">Uncharacterized protein</fullName>
    </submittedName>
</protein>
<dbReference type="EMBL" id="PUGF01000038">
    <property type="protein sequence ID" value="PRC90710.1"/>
    <property type="molecule type" value="Genomic_DNA"/>
</dbReference>
<dbReference type="PROSITE" id="PS51257">
    <property type="entry name" value="PROKAR_LIPOPROTEIN"/>
    <property type="match status" value="1"/>
</dbReference>
<evidence type="ECO:0000256" key="1">
    <source>
        <dbReference type="SAM" id="SignalP"/>
    </source>
</evidence>
<name>A0A2S9GSM4_9BURK</name>
<accession>A0A2S9GSM4</accession>
<keyword evidence="3" id="KW-1185">Reference proteome</keyword>
<dbReference type="AlphaFoldDB" id="A0A2S9GSM4"/>